<gene>
    <name evidence="4" type="ORF">SAMN05216508_10136</name>
</gene>
<keyword evidence="3" id="KW-0560">Oxidoreductase</keyword>
<organism evidence="4 5">
    <name type="scientific">Eubacterium pyruvativorans</name>
    <dbReference type="NCBI Taxonomy" id="155865"/>
    <lineage>
        <taxon>Bacteria</taxon>
        <taxon>Bacillati</taxon>
        <taxon>Bacillota</taxon>
        <taxon>Clostridia</taxon>
        <taxon>Eubacteriales</taxon>
        <taxon>Eubacteriaceae</taxon>
        <taxon>Eubacterium</taxon>
    </lineage>
</organism>
<dbReference type="GO" id="GO:0008168">
    <property type="term" value="F:methyltransferase activity"/>
    <property type="evidence" value="ECO:0007669"/>
    <property type="project" value="UniProtKB-KW"/>
</dbReference>
<dbReference type="RefSeq" id="WP_090469047.1">
    <property type="nucleotide sequence ID" value="NZ_FOWF01000002.1"/>
</dbReference>
<dbReference type="InterPro" id="IPR003723">
    <property type="entry name" value="Precorrin-6x_reduct"/>
</dbReference>
<dbReference type="GO" id="GO:0009236">
    <property type="term" value="P:cobalamin biosynthetic process"/>
    <property type="evidence" value="ECO:0007669"/>
    <property type="project" value="UniProtKB-UniPathway"/>
</dbReference>
<dbReference type="PANTHER" id="PTHR36925:SF1">
    <property type="entry name" value="COBALT-PRECORRIN-6A REDUCTASE"/>
    <property type="match status" value="1"/>
</dbReference>
<dbReference type="AlphaFoldDB" id="A0A1I7EVU5"/>
<proteinExistence type="predicted"/>
<dbReference type="STRING" id="155865.SAMN05216515_10237"/>
<dbReference type="Proteomes" id="UP000198817">
    <property type="component" value="Unassembled WGS sequence"/>
</dbReference>
<evidence type="ECO:0000256" key="3">
    <source>
        <dbReference type="ARBA" id="ARBA00023002"/>
    </source>
</evidence>
<evidence type="ECO:0000256" key="2">
    <source>
        <dbReference type="ARBA" id="ARBA00022573"/>
    </source>
</evidence>
<dbReference type="NCBIfam" id="TIGR00715">
    <property type="entry name" value="precor6x_red"/>
    <property type="match status" value="1"/>
</dbReference>
<keyword evidence="2" id="KW-0169">Cobalamin biosynthesis</keyword>
<dbReference type="OrthoDB" id="9780707at2"/>
<keyword evidence="4" id="KW-0808">Transferase</keyword>
<dbReference type="GO" id="GO:0016994">
    <property type="term" value="F:precorrin-6A reductase activity"/>
    <property type="evidence" value="ECO:0007669"/>
    <property type="project" value="InterPro"/>
</dbReference>
<sequence>MKITVFSGTTEGRIVSCILAEEGHEVTVSVVSGYGRETQGTMPGIRVLTGPKLPGEVRRLLAGQDLLIDATHPYAAHITETLRQVTKELGIPYRRLLRPAGKLPEGLSEGMGEEAGEICFAGSAAEAAALLNGTEGNILLTTGSKELHAYRGIPRERLMVRVLPSGKALESCERENIPHRNIIAMQGPFREELNRALIHQFQIRWLVTKDGGSAGGFEEKIRAARSSGCGIIVIRRPEDRGLSMESILKEVRKGIE</sequence>
<protein>
    <submittedName>
        <fullName evidence="4">Precorrin-6Y C5,15-methyltransferase (Decarboxylating)/precorrin-6A/cobalt-precorrin-6A reductase</fullName>
    </submittedName>
</protein>
<comment type="pathway">
    <text evidence="1">Cofactor biosynthesis; adenosylcobalamin biosynthesis.</text>
</comment>
<dbReference type="Pfam" id="PF02571">
    <property type="entry name" value="CbiJ"/>
    <property type="match status" value="1"/>
</dbReference>
<evidence type="ECO:0000256" key="1">
    <source>
        <dbReference type="ARBA" id="ARBA00004953"/>
    </source>
</evidence>
<name>A0A1I7EVU5_9FIRM</name>
<dbReference type="PANTHER" id="PTHR36925">
    <property type="entry name" value="COBALT-PRECORRIN-6A REDUCTASE"/>
    <property type="match status" value="1"/>
</dbReference>
<dbReference type="EMBL" id="FPBT01000001">
    <property type="protein sequence ID" value="SFU28032.1"/>
    <property type="molecule type" value="Genomic_DNA"/>
</dbReference>
<dbReference type="GO" id="GO:0032259">
    <property type="term" value="P:methylation"/>
    <property type="evidence" value="ECO:0007669"/>
    <property type="project" value="UniProtKB-KW"/>
</dbReference>
<evidence type="ECO:0000313" key="5">
    <source>
        <dbReference type="Proteomes" id="UP000198817"/>
    </source>
</evidence>
<keyword evidence="4" id="KW-0489">Methyltransferase</keyword>
<dbReference type="UniPathway" id="UPA00148"/>
<dbReference type="PROSITE" id="PS51014">
    <property type="entry name" value="COBK_CBIJ"/>
    <property type="match status" value="1"/>
</dbReference>
<evidence type="ECO:0000313" key="4">
    <source>
        <dbReference type="EMBL" id="SFU28032.1"/>
    </source>
</evidence>
<accession>A0A1I7EVU5</accession>
<keyword evidence="5" id="KW-1185">Reference proteome</keyword>
<reference evidence="4 5" key="1">
    <citation type="submission" date="2016-10" db="EMBL/GenBank/DDBJ databases">
        <authorList>
            <person name="de Groot N.N."/>
        </authorList>
    </citation>
    <scope>NUCLEOTIDE SEQUENCE [LARGE SCALE GENOMIC DNA]</scope>
    <source>
        <strain evidence="4 5">KHGC13</strain>
    </source>
</reference>